<feature type="site" description="Interaction with DNA" evidence="10">
    <location>
        <position position="560"/>
    </location>
</feature>
<dbReference type="InterPro" id="IPR001241">
    <property type="entry name" value="Topo_IIA"/>
</dbReference>
<dbReference type="PROSITE" id="PS00177">
    <property type="entry name" value="TOPOISOMERASE_II"/>
    <property type="match status" value="1"/>
</dbReference>
<dbReference type="STRING" id="1300347.I601_1278"/>
<feature type="binding site" evidence="10">
    <location>
        <position position="607"/>
    </location>
    <ligand>
        <name>Mg(2+)</name>
        <dbReference type="ChEBI" id="CHEBI:18420"/>
        <label>2</label>
    </ligand>
</feature>
<dbReference type="Gene3D" id="3.30.230.10">
    <property type="match status" value="1"/>
</dbReference>
<feature type="compositionally biased region" description="Low complexity" evidence="11">
    <location>
        <begin position="47"/>
        <end position="64"/>
    </location>
</feature>
<dbReference type="GO" id="GO:0046872">
    <property type="term" value="F:metal ion binding"/>
    <property type="evidence" value="ECO:0007669"/>
    <property type="project" value="UniProtKB-KW"/>
</dbReference>
<dbReference type="InterPro" id="IPR000565">
    <property type="entry name" value="Topo_IIA_B"/>
</dbReference>
<accession>A0A1A9GJ54</accession>
<dbReference type="PANTHER" id="PTHR45866">
    <property type="entry name" value="DNA GYRASE/TOPOISOMERASE SUBUNIT B"/>
    <property type="match status" value="1"/>
</dbReference>
<keyword evidence="10" id="KW-0963">Cytoplasm</keyword>
<evidence type="ECO:0000256" key="2">
    <source>
        <dbReference type="ARBA" id="ARBA00010708"/>
    </source>
</evidence>
<evidence type="ECO:0000256" key="5">
    <source>
        <dbReference type="ARBA" id="ARBA00022840"/>
    </source>
</evidence>
<protein>
    <recommendedName>
        <fullName evidence="10">DNA gyrase subunit B</fullName>
        <ecNumber evidence="10">5.6.2.2</ecNumber>
    </recommendedName>
</protein>
<dbReference type="PANTHER" id="PTHR45866:SF1">
    <property type="entry name" value="DNA GYRASE SUBUNIT B, MITOCHONDRIAL"/>
    <property type="match status" value="1"/>
</dbReference>
<evidence type="ECO:0000256" key="4">
    <source>
        <dbReference type="ARBA" id="ARBA00022741"/>
    </source>
</evidence>
<dbReference type="InterPro" id="IPR014721">
    <property type="entry name" value="Ribsml_uS5_D2-typ_fold_subgr"/>
</dbReference>
<evidence type="ECO:0000256" key="8">
    <source>
        <dbReference type="ARBA" id="ARBA00023125"/>
    </source>
</evidence>
<dbReference type="InterPro" id="IPR002288">
    <property type="entry name" value="DNA_gyrase_B_C"/>
</dbReference>
<dbReference type="EC" id="5.6.2.2" evidence="10"/>
<dbReference type="InterPro" id="IPR020568">
    <property type="entry name" value="Ribosomal_Su5_D2-typ_SF"/>
</dbReference>
<gene>
    <name evidence="13" type="primary">gyrB_1</name>
    <name evidence="10" type="synonym">gyrB</name>
    <name evidence="13" type="ORF">I601_1278</name>
</gene>
<dbReference type="PRINTS" id="PR00418">
    <property type="entry name" value="TPI2FAMILY"/>
</dbReference>
<evidence type="ECO:0000256" key="7">
    <source>
        <dbReference type="ARBA" id="ARBA00023029"/>
    </source>
</evidence>
<keyword evidence="14" id="KW-1185">Reference proteome</keyword>
<dbReference type="GO" id="GO:0005737">
    <property type="term" value="C:cytoplasm"/>
    <property type="evidence" value="ECO:0007669"/>
    <property type="project" value="UniProtKB-SubCell"/>
</dbReference>
<dbReference type="GO" id="GO:0005694">
    <property type="term" value="C:chromosome"/>
    <property type="evidence" value="ECO:0007669"/>
    <property type="project" value="InterPro"/>
</dbReference>
<proteinExistence type="inferred from homology"/>
<dbReference type="InterPro" id="IPR018522">
    <property type="entry name" value="TopoIIA_CS"/>
</dbReference>
<dbReference type="GO" id="GO:0006265">
    <property type="term" value="P:DNA topological change"/>
    <property type="evidence" value="ECO:0007669"/>
    <property type="project" value="UniProtKB-UniRule"/>
</dbReference>
<dbReference type="PATRIC" id="fig|1300347.3.peg.1281"/>
<dbReference type="KEGG" id="ndk:I601_1278"/>
<dbReference type="GO" id="GO:0034335">
    <property type="term" value="F:DNA negative supercoiling activity"/>
    <property type="evidence" value="ECO:0007669"/>
    <property type="project" value="UniProtKB-ARBA"/>
</dbReference>
<name>A0A1A9GJ54_9ACTN</name>
<feature type="binding site" evidence="10">
    <location>
        <position position="605"/>
    </location>
    <ligand>
        <name>Mg(2+)</name>
        <dbReference type="ChEBI" id="CHEBI:18420"/>
        <label>2</label>
    </ligand>
</feature>
<dbReference type="InterPro" id="IPR036890">
    <property type="entry name" value="HATPase_C_sf"/>
</dbReference>
<dbReference type="Gene3D" id="3.30.565.10">
    <property type="entry name" value="Histidine kinase-like ATPase, C-terminal domain"/>
    <property type="match status" value="1"/>
</dbReference>
<feature type="binding site" evidence="10">
    <location>
        <position position="532"/>
    </location>
    <ligand>
        <name>Mg(2+)</name>
        <dbReference type="ChEBI" id="CHEBI:18420"/>
        <label>1</label>
        <note>catalytic</note>
    </ligand>
</feature>
<dbReference type="CDD" id="cd00822">
    <property type="entry name" value="TopoII_Trans_DNA_gyrase"/>
    <property type="match status" value="1"/>
</dbReference>
<feature type="region of interest" description="Disordered" evidence="11">
    <location>
        <begin position="33"/>
        <end position="70"/>
    </location>
</feature>
<dbReference type="NCBIfam" id="TIGR01059">
    <property type="entry name" value="gyrB"/>
    <property type="match status" value="1"/>
</dbReference>
<dbReference type="Pfam" id="PF02518">
    <property type="entry name" value="HATPase_c"/>
    <property type="match status" value="1"/>
</dbReference>
<evidence type="ECO:0000256" key="6">
    <source>
        <dbReference type="ARBA" id="ARBA00022842"/>
    </source>
</evidence>
<dbReference type="HAMAP" id="MF_01898">
    <property type="entry name" value="GyrB"/>
    <property type="match status" value="1"/>
</dbReference>
<keyword evidence="4 10" id="KW-0547">Nucleotide-binding</keyword>
<dbReference type="InterPro" id="IPR013506">
    <property type="entry name" value="Topo_IIA_bsu_dom2"/>
</dbReference>
<comment type="miscellaneous">
    <text evidence="10">Few gyrases are as efficient as E.coli at forming negative supercoils. Not all organisms have 2 type II topoisomerases; in organisms with a single type II topoisomerase this enzyme also has to decatenate newly replicated chromosomes.</text>
</comment>
<dbReference type="EMBL" id="CP015079">
    <property type="protein sequence ID" value="ANH37720.1"/>
    <property type="molecule type" value="Genomic_DNA"/>
</dbReference>
<comment type="catalytic activity">
    <reaction evidence="1 10">
        <text>ATP-dependent breakage, passage and rejoining of double-stranded DNA.</text>
        <dbReference type="EC" id="5.6.2.2"/>
    </reaction>
</comment>
<evidence type="ECO:0000256" key="11">
    <source>
        <dbReference type="SAM" id="MobiDB-lite"/>
    </source>
</evidence>
<evidence type="ECO:0000313" key="14">
    <source>
        <dbReference type="Proteomes" id="UP000077868"/>
    </source>
</evidence>
<comment type="cofactor">
    <cofactor evidence="10">
        <name>Mg(2+)</name>
        <dbReference type="ChEBI" id="CHEBI:18420"/>
    </cofactor>
    <cofactor evidence="10">
        <name>Mn(2+)</name>
        <dbReference type="ChEBI" id="CHEBI:29035"/>
    </cofactor>
    <cofactor evidence="10">
        <name>Ca(2+)</name>
        <dbReference type="ChEBI" id="CHEBI:29108"/>
    </cofactor>
    <text evidence="10">Binds two Mg(2+) per subunit. The magnesium ions form salt bridges with both the protein and the DNA. Can also accept other divalent metal cations, such as Mn(2+) or Ca(2+).</text>
</comment>
<dbReference type="PRINTS" id="PR01159">
    <property type="entry name" value="DNAGYRASEB"/>
</dbReference>
<keyword evidence="7 10" id="KW-0799">Topoisomerase</keyword>
<dbReference type="Pfam" id="PF00986">
    <property type="entry name" value="DNA_gyraseB_C"/>
    <property type="match status" value="1"/>
</dbReference>
<dbReference type="InterPro" id="IPR013759">
    <property type="entry name" value="Topo_IIA_B_C"/>
</dbReference>
<dbReference type="SUPFAM" id="SSF55874">
    <property type="entry name" value="ATPase domain of HSP90 chaperone/DNA topoisomerase II/histidine kinase"/>
    <property type="match status" value="1"/>
</dbReference>
<comment type="subcellular location">
    <subcellularLocation>
        <location evidence="10">Cytoplasm</location>
    </subcellularLocation>
</comment>
<dbReference type="GO" id="GO:0006261">
    <property type="term" value="P:DNA-templated DNA replication"/>
    <property type="evidence" value="ECO:0007669"/>
    <property type="project" value="UniProtKB-UniRule"/>
</dbReference>
<dbReference type="PROSITE" id="PS50880">
    <property type="entry name" value="TOPRIM"/>
    <property type="match status" value="1"/>
</dbReference>
<keyword evidence="8" id="KW-0238">DNA-binding</keyword>
<keyword evidence="9 10" id="KW-0413">Isomerase</keyword>
<comment type="similarity">
    <text evidence="2 10">Belongs to the type II topoisomerase GyrB family.</text>
</comment>
<comment type="subunit">
    <text evidence="10">Heterotetramer, composed of two GyrA and two GyrB chains. In the heterotetramer, GyrA contains the active site tyrosine that forms a transient covalent intermediate with DNA, while GyrB binds cofactors and catalyzes ATP hydrolysis.</text>
</comment>
<evidence type="ECO:0000259" key="12">
    <source>
        <dbReference type="PROSITE" id="PS50880"/>
    </source>
</evidence>
<dbReference type="SMART" id="SM00387">
    <property type="entry name" value="HATPase_c"/>
    <property type="match status" value="1"/>
</dbReference>
<feature type="site" description="Interaction with DNA" evidence="10">
    <location>
        <position position="557"/>
    </location>
</feature>
<dbReference type="GO" id="GO:0003677">
    <property type="term" value="F:DNA binding"/>
    <property type="evidence" value="ECO:0007669"/>
    <property type="project" value="UniProtKB-KW"/>
</dbReference>
<dbReference type="GO" id="GO:0005524">
    <property type="term" value="F:ATP binding"/>
    <property type="evidence" value="ECO:0007669"/>
    <property type="project" value="UniProtKB-UniRule"/>
</dbReference>
<reference evidence="13 14" key="1">
    <citation type="submission" date="2016-03" db="EMBL/GenBank/DDBJ databases">
        <title>Complete genome sequence of a soil Actinobacterium, Nocardioides dokdonensis FR1436.</title>
        <authorList>
            <person name="Kwon S.-K."/>
            <person name="Kim K."/>
            <person name="Kim J.F."/>
        </authorList>
    </citation>
    <scope>NUCLEOTIDE SEQUENCE [LARGE SCALE GENOMIC DNA]</scope>
    <source>
        <strain evidence="13 14">FR1436</strain>
    </source>
</reference>
<keyword evidence="3 10" id="KW-0479">Metal-binding</keyword>
<evidence type="ECO:0000256" key="3">
    <source>
        <dbReference type="ARBA" id="ARBA00022723"/>
    </source>
</evidence>
<feature type="binding site" evidence="10">
    <location>
        <position position="605"/>
    </location>
    <ligand>
        <name>Mg(2+)</name>
        <dbReference type="ChEBI" id="CHEBI:18420"/>
        <label>1</label>
        <note>catalytic</note>
    </ligand>
</feature>
<dbReference type="InterPro" id="IPR006171">
    <property type="entry name" value="TOPRIM_dom"/>
</dbReference>
<dbReference type="FunFam" id="3.30.565.10:FF:000002">
    <property type="entry name" value="DNA gyrase subunit B"/>
    <property type="match status" value="1"/>
</dbReference>
<organism evidence="13 14">
    <name type="scientific">Nocardioides dokdonensis FR1436</name>
    <dbReference type="NCBI Taxonomy" id="1300347"/>
    <lineage>
        <taxon>Bacteria</taxon>
        <taxon>Bacillati</taxon>
        <taxon>Actinomycetota</taxon>
        <taxon>Actinomycetes</taxon>
        <taxon>Propionibacteriales</taxon>
        <taxon>Nocardioidaceae</taxon>
        <taxon>Nocardioides</taxon>
    </lineage>
</organism>
<evidence type="ECO:0000256" key="1">
    <source>
        <dbReference type="ARBA" id="ARBA00000185"/>
    </source>
</evidence>
<dbReference type="AlphaFoldDB" id="A0A1A9GJ54"/>
<dbReference type="Pfam" id="PF00204">
    <property type="entry name" value="DNA_gyraseB"/>
    <property type="match status" value="1"/>
</dbReference>
<comment type="function">
    <text evidence="10">A type II topoisomerase that negatively supercoils closed circular double-stranded (ds) DNA in an ATP-dependent manner to modulate DNA topology and maintain chromosomes in an underwound state. Negative supercoiling favors strand separation, and DNA replication, transcription, recombination and repair, all of which involve strand separation. Also able to catalyze the interconversion of other topological isomers of dsDNA rings, including catenanes and knotted rings. Type II topoisomerases break and join 2 DNA strands simultaneously in an ATP-dependent manner.</text>
</comment>
<dbReference type="InterPro" id="IPR011557">
    <property type="entry name" value="GyrB"/>
</dbReference>
<dbReference type="NCBIfam" id="NF004189">
    <property type="entry name" value="PRK05644.1"/>
    <property type="match status" value="1"/>
</dbReference>
<dbReference type="Pfam" id="PF01751">
    <property type="entry name" value="Toprim"/>
    <property type="match status" value="1"/>
</dbReference>
<dbReference type="InterPro" id="IPR003594">
    <property type="entry name" value="HATPase_dom"/>
</dbReference>
<dbReference type="SUPFAM" id="SSF54211">
    <property type="entry name" value="Ribosomal protein S5 domain 2-like"/>
    <property type="match status" value="1"/>
</dbReference>
<dbReference type="FunFam" id="3.30.230.10:FF:000005">
    <property type="entry name" value="DNA gyrase subunit B"/>
    <property type="match status" value="1"/>
</dbReference>
<dbReference type="InterPro" id="IPR013760">
    <property type="entry name" value="Topo_IIA-like_dom_sf"/>
</dbReference>
<dbReference type="SMART" id="SM00433">
    <property type="entry name" value="TOP2c"/>
    <property type="match status" value="1"/>
</dbReference>
<keyword evidence="5 10" id="KW-0067">ATP-binding</keyword>
<evidence type="ECO:0000256" key="10">
    <source>
        <dbReference type="HAMAP-Rule" id="MF_01898"/>
    </source>
</evidence>
<dbReference type="SUPFAM" id="SSF56719">
    <property type="entry name" value="Type II DNA topoisomerase"/>
    <property type="match status" value="1"/>
</dbReference>
<dbReference type="Proteomes" id="UP000077868">
    <property type="component" value="Chromosome"/>
</dbReference>
<sequence length="749" mass="81795">MVWGLLGGIMDLGSPLAARSMSWLVTRACNEEVDVSEQTPNPDDQQDSPAAPPAGAAPEGSAAPADRRPNGVEYDASAIQVLEGLEAVRKRPGMYIGSTGERGLHHLIWEIVDNAVDESLAGYCDRIVLTLLADGGVRVEDNGRGIPTGTAPGQEIPALTLALTVLHAGGKFGGGGYKVSGGLHGVGVSVVNALSTHLIAEVKNRDHLWRQTFSIGVPDGELEQVRALGDDEGTGTTITYYPSPDIFETTRHSLETITSRVREYAFLNKGLEIVVRDERSAADALMDAVEDDTVPEDVDSAGPDALQRGAEGGSEQIFRYDRGLVDFVEHLNRTKTVANPSVISFEADTPESVENHMSLEVAMQWNTSYAESVHTFANTINTHEGGTHEEGFRSALTSLMNNAGFDWGLMKKQEDRITGDDIREGLTAIISLKLGEPQFEGQTKTKLGNTEAKGFVQRVVNDQLGAWLEQNPQEGRDIIRKAQAAAHARVAARKARDLARSRKGLLGGGGLPGKLSDCQSTNPAECEVFIVEGDSAGGSARQGRDPRIQAILPIRGKILNVEKARIDKVLGNAEVQTIISALGTGIQEEFDGDKLRYHKVVLMADADVDGHHINTLLLTLLFRFMRPLIERGYVYMAQPPLYRLRWNKPAEHEFVYSDAERDALLKEGQAAGKKLPKENPVQRYKGLGEMNAKELWETTMDPDQRLMLQVTLDDAAHADEIFSILMGEDVEQRRSFIQRNAKDVRFLDI</sequence>
<evidence type="ECO:0000313" key="13">
    <source>
        <dbReference type="EMBL" id="ANH37720.1"/>
    </source>
</evidence>
<feature type="domain" description="Toprim" evidence="12">
    <location>
        <begin position="526"/>
        <end position="640"/>
    </location>
</feature>
<dbReference type="CDD" id="cd16928">
    <property type="entry name" value="HATPase_GyrB-like"/>
    <property type="match status" value="1"/>
</dbReference>
<dbReference type="FunFam" id="3.40.50.670:FF:000002">
    <property type="entry name" value="DNA gyrase subunit B"/>
    <property type="match status" value="1"/>
</dbReference>
<evidence type="ECO:0000256" key="9">
    <source>
        <dbReference type="ARBA" id="ARBA00023235"/>
    </source>
</evidence>
<dbReference type="Gene3D" id="3.40.50.670">
    <property type="match status" value="1"/>
</dbReference>
<keyword evidence="6 10" id="KW-0460">Magnesium</keyword>